<dbReference type="InterPro" id="IPR050667">
    <property type="entry name" value="PPR-containing_protein"/>
</dbReference>
<evidence type="ECO:0000313" key="1">
    <source>
        <dbReference type="EMBL" id="TFK40633.1"/>
    </source>
</evidence>
<dbReference type="EMBL" id="ML213596">
    <property type="protein sequence ID" value="TFK40633.1"/>
    <property type="molecule type" value="Genomic_DNA"/>
</dbReference>
<dbReference type="AlphaFoldDB" id="A0A5C3M7I2"/>
<accession>A0A5C3M7I2</accession>
<evidence type="ECO:0008006" key="3">
    <source>
        <dbReference type="Google" id="ProtNLM"/>
    </source>
</evidence>
<sequence>MFVCRRLRLLVHIPISLPHARYARRNSLATLRAQITSSTRLGQVEPIAPAFDQLSVEELRSKLYGNPTSAENSREVSNSYAELRRRDRGLVADLQSATYSRVMRAAYMSKCYELANELATDVLEVYRGEEHQRAAVIQGLFMVQSLHPTGDFPLLPRLTILKMFRAFGPPQTGENIAIIKYLVRLIGSDSTPEPENMELMELICTHVVFHLSPCQAPTDAQSLGYRPPPIVSTSFNFVHQLLPYSPPLALNVFQVLVDNGYVIPNANDSTSSSINDFNTIIYSTLIKSSLRWGWKTSTHKLFVGLMNQENTPHNVKFDLAIEMVHSLLDTPNAADVRACGWLIRKAHRVGEVPKGLFRQFYSYAFQLNLGMEAEILYSFSREKDVLQKYHYPPPDGPVLTWLLEYFATDGRKVHLVRQLAEEVVEDNLSLPPQSRARFIAVTASRGHSRLARELWERYSVGIDRHVVVGDPALMIRMTSLFYNLATRLDLFIERSQKGEPSRPQLFDESKRREQLADMYSFLDIVMAEYRKYHEPLKYAPHQMLTSLARACFIVGKFAEGFQMFRYLLDRKEVPDLHDVNVALTAMAEQHPRSAAKLINQMSKKGLQPDAVSYGTVIHYALLRKDMTLASDMAAHMKGLKDKQLSLKSLAMLIRAITPNDPKEDFVDQRERLSSILQLLKTMTDTNFIPSPQVGRDLVSASLRARGPVLAYNFWKLLLKDSTEWDDGRQQTLRQSIADMVLKDHGRGLLSRYETRDMLGKLKLLNRASSSQIK</sequence>
<dbReference type="PANTHER" id="PTHR47939:SF5">
    <property type="entry name" value="PENTACOTRIPEPTIDE-REPEAT REGION OF PRORP DOMAIN-CONTAINING PROTEIN"/>
    <property type="match status" value="1"/>
</dbReference>
<dbReference type="Gene3D" id="1.25.40.10">
    <property type="entry name" value="Tetratricopeptide repeat domain"/>
    <property type="match status" value="1"/>
</dbReference>
<dbReference type="InterPro" id="IPR011990">
    <property type="entry name" value="TPR-like_helical_dom_sf"/>
</dbReference>
<evidence type="ECO:0000313" key="2">
    <source>
        <dbReference type="Proteomes" id="UP000308652"/>
    </source>
</evidence>
<dbReference type="STRING" id="68775.A0A5C3M7I2"/>
<dbReference type="OrthoDB" id="185373at2759"/>
<dbReference type="PANTHER" id="PTHR47939">
    <property type="entry name" value="MEMBRANE-ASSOCIATED SALT-INDUCIBLE PROTEIN-LIKE"/>
    <property type="match status" value="1"/>
</dbReference>
<reference evidence="1 2" key="1">
    <citation type="journal article" date="2019" name="Nat. Ecol. Evol.">
        <title>Megaphylogeny resolves global patterns of mushroom evolution.</title>
        <authorList>
            <person name="Varga T."/>
            <person name="Krizsan K."/>
            <person name="Foldi C."/>
            <person name="Dima B."/>
            <person name="Sanchez-Garcia M."/>
            <person name="Sanchez-Ramirez S."/>
            <person name="Szollosi G.J."/>
            <person name="Szarkandi J.G."/>
            <person name="Papp V."/>
            <person name="Albert L."/>
            <person name="Andreopoulos W."/>
            <person name="Angelini C."/>
            <person name="Antonin V."/>
            <person name="Barry K.W."/>
            <person name="Bougher N.L."/>
            <person name="Buchanan P."/>
            <person name="Buyck B."/>
            <person name="Bense V."/>
            <person name="Catcheside P."/>
            <person name="Chovatia M."/>
            <person name="Cooper J."/>
            <person name="Damon W."/>
            <person name="Desjardin D."/>
            <person name="Finy P."/>
            <person name="Geml J."/>
            <person name="Haridas S."/>
            <person name="Hughes K."/>
            <person name="Justo A."/>
            <person name="Karasinski D."/>
            <person name="Kautmanova I."/>
            <person name="Kiss B."/>
            <person name="Kocsube S."/>
            <person name="Kotiranta H."/>
            <person name="LaButti K.M."/>
            <person name="Lechner B.E."/>
            <person name="Liimatainen K."/>
            <person name="Lipzen A."/>
            <person name="Lukacs Z."/>
            <person name="Mihaltcheva S."/>
            <person name="Morgado L.N."/>
            <person name="Niskanen T."/>
            <person name="Noordeloos M.E."/>
            <person name="Ohm R.A."/>
            <person name="Ortiz-Santana B."/>
            <person name="Ovrebo C."/>
            <person name="Racz N."/>
            <person name="Riley R."/>
            <person name="Savchenko A."/>
            <person name="Shiryaev A."/>
            <person name="Soop K."/>
            <person name="Spirin V."/>
            <person name="Szebenyi C."/>
            <person name="Tomsovsky M."/>
            <person name="Tulloss R.E."/>
            <person name="Uehling J."/>
            <person name="Grigoriev I.V."/>
            <person name="Vagvolgyi C."/>
            <person name="Papp T."/>
            <person name="Martin F.M."/>
            <person name="Miettinen O."/>
            <person name="Hibbett D.S."/>
            <person name="Nagy L.G."/>
        </authorList>
    </citation>
    <scope>NUCLEOTIDE SEQUENCE [LARGE SCALE GENOMIC DNA]</scope>
    <source>
        <strain evidence="1 2">CBS 166.37</strain>
    </source>
</reference>
<protein>
    <recommendedName>
        <fullName evidence="3">Pentacotripeptide-repeat region of PRORP domain-containing protein</fullName>
    </recommendedName>
</protein>
<proteinExistence type="predicted"/>
<organism evidence="1 2">
    <name type="scientific">Crucibulum laeve</name>
    <dbReference type="NCBI Taxonomy" id="68775"/>
    <lineage>
        <taxon>Eukaryota</taxon>
        <taxon>Fungi</taxon>
        <taxon>Dikarya</taxon>
        <taxon>Basidiomycota</taxon>
        <taxon>Agaricomycotina</taxon>
        <taxon>Agaricomycetes</taxon>
        <taxon>Agaricomycetidae</taxon>
        <taxon>Agaricales</taxon>
        <taxon>Agaricineae</taxon>
        <taxon>Nidulariaceae</taxon>
        <taxon>Crucibulum</taxon>
    </lineage>
</organism>
<gene>
    <name evidence="1" type="ORF">BDQ12DRAFT_461635</name>
</gene>
<name>A0A5C3M7I2_9AGAR</name>
<dbReference type="Proteomes" id="UP000308652">
    <property type="component" value="Unassembled WGS sequence"/>
</dbReference>
<keyword evidence="2" id="KW-1185">Reference proteome</keyword>